<proteinExistence type="predicted"/>
<dbReference type="AlphaFoldDB" id="A0A0G0D2Z5"/>
<evidence type="ECO:0008006" key="3">
    <source>
        <dbReference type="Google" id="ProtNLM"/>
    </source>
</evidence>
<evidence type="ECO:0000313" key="2">
    <source>
        <dbReference type="Proteomes" id="UP000034798"/>
    </source>
</evidence>
<sequence length="558" mass="65441">MEYKTENRICRNCKKEFLIDSEDFNFYEKMKVPAPKVCPDCRFKMRAMFRNETTLYSGCKCGLCGKGIISMYNPKSLYSTYCYDCYHSEKWESKDYAKDYDENRPFIEQFKELLIKVPKINLGISPSDGENINSEYANSASGCKNCYLIFNSSLSEDIFYSKGLKNSKDSSDLYFCKNIERCYECVNVHQSSGILWGQNVNGSVDSQFILNCRGLLNCFGCVNLNNKSYYFLNKPLSQIEYKKKVSEILGSYEKTQEFKKQFEKFIIDFPMRENNNIKTVNSTGDYLFECKNVKDSFEAFNAENCRYLLYSKGAKDSMGTIGYGTQSENLLEVVSTGHSSNIIGSFMTHYSQDILYGFFLTNCKDCIGCDSLKNGKYCILNKQYSKEDYEKLREKIINELKEKDLYGLMMQQELALFAYNETVAQDNMPLTKKEALAQGFHWEDDIQKTEGKETMKLEDMPDHIKDIKDSIINEILRCMDCNRNYKIIPQELLFYRKMNIPVPRRCFFCRHHDRITRRGPFKLWKRNCDKCKKEIRTNYAPERPEIVYCEKCYQQEVY</sequence>
<reference evidence="1 2" key="1">
    <citation type="journal article" date="2015" name="Nature">
        <title>rRNA introns, odd ribosomes, and small enigmatic genomes across a large radiation of phyla.</title>
        <authorList>
            <person name="Brown C.T."/>
            <person name="Hug L.A."/>
            <person name="Thomas B.C."/>
            <person name="Sharon I."/>
            <person name="Castelle C.J."/>
            <person name="Singh A."/>
            <person name="Wilkins M.J."/>
            <person name="Williams K.H."/>
            <person name="Banfield J.F."/>
        </authorList>
    </citation>
    <scope>NUCLEOTIDE SEQUENCE [LARGE SCALE GENOMIC DNA]</scope>
</reference>
<name>A0A0G0D2Z5_9BACT</name>
<protein>
    <recommendedName>
        <fullName evidence="3">Zinc-binding domain-containing protein</fullName>
    </recommendedName>
</protein>
<dbReference type="Proteomes" id="UP000034798">
    <property type="component" value="Unassembled WGS sequence"/>
</dbReference>
<comment type="caution">
    <text evidence="1">The sequence shown here is derived from an EMBL/GenBank/DDBJ whole genome shotgun (WGS) entry which is preliminary data.</text>
</comment>
<organism evidence="1 2">
    <name type="scientific">Candidatus Nomurabacteria bacterium GW2011_GWC2_35_8</name>
    <dbReference type="NCBI Taxonomy" id="1618752"/>
    <lineage>
        <taxon>Bacteria</taxon>
        <taxon>Candidatus Nomuraibacteriota</taxon>
    </lineage>
</organism>
<evidence type="ECO:0000313" key="1">
    <source>
        <dbReference type="EMBL" id="KKP87693.1"/>
    </source>
</evidence>
<accession>A0A0G0D2Z5</accession>
<dbReference type="EMBL" id="LBQZ01000040">
    <property type="protein sequence ID" value="KKP87693.1"/>
    <property type="molecule type" value="Genomic_DNA"/>
</dbReference>
<gene>
    <name evidence="1" type="ORF">UR91_C0040G0002</name>
</gene>